<dbReference type="PANTHER" id="PTHR24413">
    <property type="entry name" value="SPECKLE-TYPE POZ PROTEIN"/>
    <property type="match status" value="1"/>
</dbReference>
<dbReference type="GO" id="GO:0030163">
    <property type="term" value="P:protein catabolic process"/>
    <property type="evidence" value="ECO:0007669"/>
    <property type="project" value="UniProtKB-ARBA"/>
</dbReference>
<evidence type="ECO:0000256" key="7">
    <source>
        <dbReference type="SAM" id="Phobius"/>
    </source>
</evidence>
<dbReference type="FunFam" id="2.60.210.10:FF:000028">
    <property type="entry name" value="Speckle-type POZ protein-like"/>
    <property type="match status" value="1"/>
</dbReference>
<dbReference type="InterPro" id="IPR056423">
    <property type="entry name" value="BACK_BPM_SPOP"/>
</dbReference>
<gene>
    <name evidence="10" type="ORF">L5515_004606</name>
</gene>
<evidence type="ECO:0000259" key="8">
    <source>
        <dbReference type="SMART" id="SM00061"/>
    </source>
</evidence>
<name>A0AAE9EPB3_CAEBR</name>
<evidence type="ECO:0000256" key="2">
    <source>
        <dbReference type="ARBA" id="ARBA00004906"/>
    </source>
</evidence>
<dbReference type="InterPro" id="IPR000210">
    <property type="entry name" value="BTB/POZ_dom"/>
</dbReference>
<keyword evidence="7" id="KW-1133">Transmembrane helix</keyword>
<dbReference type="Pfam" id="PF24570">
    <property type="entry name" value="BACK_BPM_SPOP"/>
    <property type="match status" value="1"/>
</dbReference>
<dbReference type="SMART" id="SM00061">
    <property type="entry name" value="MATH"/>
    <property type="match status" value="1"/>
</dbReference>
<reference evidence="10 11" key="1">
    <citation type="submission" date="2022-04" db="EMBL/GenBank/DDBJ databases">
        <title>Chromosome-level reference genomes for two strains of Caenorhabditis briggsae: an improved platform for comparative genomics.</title>
        <authorList>
            <person name="Stevens L."/>
            <person name="Andersen E."/>
        </authorList>
    </citation>
    <scope>NUCLEOTIDE SEQUENCE [LARGE SCALE GENOMIC DNA]</scope>
    <source>
        <strain evidence="10">VX34</strain>
        <tissue evidence="10">Whole-organism</tissue>
    </source>
</reference>
<dbReference type="Proteomes" id="UP000829354">
    <property type="component" value="Chromosome III"/>
</dbReference>
<evidence type="ECO:0008006" key="12">
    <source>
        <dbReference type="Google" id="ProtNLM"/>
    </source>
</evidence>
<feature type="transmembrane region" description="Helical" evidence="7">
    <location>
        <begin position="35"/>
        <end position="53"/>
    </location>
</feature>
<evidence type="ECO:0000313" key="10">
    <source>
        <dbReference type="EMBL" id="UMM24325.1"/>
    </source>
</evidence>
<evidence type="ECO:0000256" key="1">
    <source>
        <dbReference type="ARBA" id="ARBA00004123"/>
    </source>
</evidence>
<dbReference type="FunFam" id="3.30.710.10:FF:000244">
    <property type="entry name" value="Bath-43"/>
    <property type="match status" value="1"/>
</dbReference>
<evidence type="ECO:0000313" key="11">
    <source>
        <dbReference type="Proteomes" id="UP000829354"/>
    </source>
</evidence>
<dbReference type="Gene3D" id="1.25.40.420">
    <property type="match status" value="1"/>
</dbReference>
<evidence type="ECO:0000259" key="9">
    <source>
        <dbReference type="SMART" id="SM00225"/>
    </source>
</evidence>
<evidence type="ECO:0000256" key="4">
    <source>
        <dbReference type="ARBA" id="ARBA00022786"/>
    </source>
</evidence>
<dbReference type="InterPro" id="IPR002083">
    <property type="entry name" value="MATH/TRAF_dom"/>
</dbReference>
<comment type="pathway">
    <text evidence="2">Protein modification; protein ubiquitination.</text>
</comment>
<dbReference type="Gene3D" id="2.60.210.10">
    <property type="entry name" value="Apoptosis, Tumor Necrosis Factor Receptor Associated Protein 2, Chain A"/>
    <property type="match status" value="1"/>
</dbReference>
<dbReference type="Pfam" id="PF22486">
    <property type="entry name" value="MATH_2"/>
    <property type="match status" value="1"/>
</dbReference>
<evidence type="ECO:0000256" key="3">
    <source>
        <dbReference type="ARBA" id="ARBA00010846"/>
    </source>
</evidence>
<accession>A0AAE9EPB3</accession>
<dbReference type="CDD" id="cd03774">
    <property type="entry name" value="MATH_SPOP"/>
    <property type="match status" value="1"/>
</dbReference>
<dbReference type="SMART" id="SM00225">
    <property type="entry name" value="BTB"/>
    <property type="match status" value="1"/>
</dbReference>
<dbReference type="CDD" id="cd14821">
    <property type="entry name" value="BACK_SPOP_like"/>
    <property type="match status" value="1"/>
</dbReference>
<dbReference type="GO" id="GO:0005634">
    <property type="term" value="C:nucleus"/>
    <property type="evidence" value="ECO:0007669"/>
    <property type="project" value="UniProtKB-SubCell"/>
</dbReference>
<keyword evidence="11" id="KW-1185">Reference proteome</keyword>
<keyword evidence="7" id="KW-0812">Transmembrane</keyword>
<protein>
    <recommendedName>
        <fullName evidence="12">Protein CBR-BATH-43</fullName>
    </recommendedName>
</protein>
<dbReference type="InterPro" id="IPR008974">
    <property type="entry name" value="TRAF-like"/>
</dbReference>
<feature type="domain" description="MATH" evidence="8">
    <location>
        <begin position="132"/>
        <end position="238"/>
    </location>
</feature>
<dbReference type="Gene3D" id="3.30.710.10">
    <property type="entry name" value="Potassium Channel Kv1.1, Chain A"/>
    <property type="match status" value="1"/>
</dbReference>
<keyword evidence="4" id="KW-0833">Ubl conjugation pathway</keyword>
<keyword evidence="7" id="KW-0472">Membrane</keyword>
<dbReference type="SUPFAM" id="SSF49599">
    <property type="entry name" value="TRAF domain-like"/>
    <property type="match status" value="1"/>
</dbReference>
<dbReference type="Pfam" id="PF00651">
    <property type="entry name" value="BTB"/>
    <property type="match status" value="1"/>
</dbReference>
<feature type="domain" description="BTB" evidence="9">
    <location>
        <begin position="297"/>
        <end position="400"/>
    </location>
</feature>
<dbReference type="InterPro" id="IPR011333">
    <property type="entry name" value="SKP1/BTB/POZ_sf"/>
</dbReference>
<dbReference type="SUPFAM" id="SSF54695">
    <property type="entry name" value="POZ domain"/>
    <property type="match status" value="1"/>
</dbReference>
<feature type="region of interest" description="Disordered" evidence="6">
    <location>
        <begin position="85"/>
        <end position="104"/>
    </location>
</feature>
<keyword evidence="5" id="KW-0539">Nucleus</keyword>
<evidence type="ECO:0000256" key="5">
    <source>
        <dbReference type="ARBA" id="ARBA00023242"/>
    </source>
</evidence>
<comment type="similarity">
    <text evidence="3">Belongs to the Tdpoz family.</text>
</comment>
<organism evidence="10 11">
    <name type="scientific">Caenorhabditis briggsae</name>
    <dbReference type="NCBI Taxonomy" id="6238"/>
    <lineage>
        <taxon>Eukaryota</taxon>
        <taxon>Metazoa</taxon>
        <taxon>Ecdysozoa</taxon>
        <taxon>Nematoda</taxon>
        <taxon>Chromadorea</taxon>
        <taxon>Rhabditida</taxon>
        <taxon>Rhabditina</taxon>
        <taxon>Rhabditomorpha</taxon>
        <taxon>Rhabditoidea</taxon>
        <taxon>Rhabditidae</taxon>
        <taxon>Peloderinae</taxon>
        <taxon>Caenorhabditis</taxon>
    </lineage>
</organism>
<comment type="subcellular location">
    <subcellularLocation>
        <location evidence="1">Nucleus</location>
    </subcellularLocation>
</comment>
<proteinExistence type="inferred from homology"/>
<sequence>MGLRKADVSISWFRGLVFMTSVELWRSFRFVSFRFVSYGFVSFAFVSFGLKIFPIYKPKSAIGDWGSDGSRSRAMEAGMINDEVVSSGSGSSAQGRSISPCPSTASHGDPLLPVAENWCHTQVKVVKFNYMWTINNFSFCREEMGEVLKSSTFSAGCNDKLKWCLRINPKGLDEESRDYLSLYLLLVQCNKSEVRAKFKFSILNAKREETKAMESQRAYRFVQGKDWGFKKFIRRDFLLDEANGLLPGDRLSIFCEVSVVAETINVTGQTNVTQLFKVPPCRLADDMQGLFDKQQFSDFTLICKSENGAPPQTFYIHKAIVSARSRVFSAMFDHHMQESDTNMTTVDDIDPDVMRELLVYMYTGQARYIDQMAQSLIAAADKYQLDRLKVMCEQALCFQLTTENACLTLVLADMYSAAQLRAHAINFINVNAAEVMSSEGWHGLVRDHPKLLEEVFRALAMQQTPPVVLVQPPKKRPKHNCPY</sequence>
<feature type="compositionally biased region" description="Low complexity" evidence="6">
    <location>
        <begin position="86"/>
        <end position="99"/>
    </location>
</feature>
<dbReference type="EMBL" id="CP092622">
    <property type="protein sequence ID" value="UMM24325.1"/>
    <property type="molecule type" value="Genomic_DNA"/>
</dbReference>
<dbReference type="AlphaFoldDB" id="A0AAE9EPB3"/>
<evidence type="ECO:0000256" key="6">
    <source>
        <dbReference type="SAM" id="MobiDB-lite"/>
    </source>
</evidence>